<feature type="compositionally biased region" description="Polar residues" evidence="4">
    <location>
        <begin position="43"/>
        <end position="71"/>
    </location>
</feature>
<gene>
    <name evidence="6" type="ORF">B296_00004445</name>
</gene>
<evidence type="ECO:0000256" key="3">
    <source>
        <dbReference type="ARBA" id="ARBA00023242"/>
    </source>
</evidence>
<keyword evidence="3" id="KW-0539">Nucleus</keyword>
<feature type="region of interest" description="Disordered" evidence="4">
    <location>
        <begin position="43"/>
        <end position="80"/>
    </location>
</feature>
<feature type="domain" description="BRX" evidence="5">
    <location>
        <begin position="90"/>
        <end position="140"/>
    </location>
</feature>
<dbReference type="PROSITE" id="PS51514">
    <property type="entry name" value="BRX"/>
    <property type="match status" value="1"/>
</dbReference>
<dbReference type="EMBL" id="AMZH03001805">
    <property type="protein sequence ID" value="RRT77910.1"/>
    <property type="molecule type" value="Genomic_DNA"/>
</dbReference>
<dbReference type="PANTHER" id="PTHR46058:SF40">
    <property type="entry name" value="BRX DOMAIN-CONTAINING PROTEIN"/>
    <property type="match status" value="1"/>
</dbReference>
<name>A0A427ANW7_ENSVE</name>
<dbReference type="PANTHER" id="PTHR46058">
    <property type="entry name" value="PROTEIN BREVIS RADIX-LIKE 1"/>
    <property type="match status" value="1"/>
</dbReference>
<comment type="subcellular location">
    <subcellularLocation>
        <location evidence="1">Nucleus</location>
    </subcellularLocation>
</comment>
<evidence type="ECO:0000256" key="1">
    <source>
        <dbReference type="ARBA" id="ARBA00004123"/>
    </source>
</evidence>
<dbReference type="GO" id="GO:0005634">
    <property type="term" value="C:nucleus"/>
    <property type="evidence" value="ECO:0007669"/>
    <property type="project" value="UniProtKB-SubCell"/>
</dbReference>
<dbReference type="InterPro" id="IPR013591">
    <property type="entry name" value="Brevis_radix_dom"/>
</dbReference>
<evidence type="ECO:0000256" key="2">
    <source>
        <dbReference type="ARBA" id="ARBA00009057"/>
    </source>
</evidence>
<dbReference type="Pfam" id="PF16627">
    <property type="entry name" value="BRX_assoc"/>
    <property type="match status" value="1"/>
</dbReference>
<sequence length="158" mass="17173">MAERLPIGAAENSKLPSLASLNTTPTSSGVSVATVERLSSMLTSQETDANGSSCVLVSNGPSSTGNHNNGGTPVARNGSKVIDADPDRETEWVEQDEPGVYITLTSLSGGARDLKRVRFSEKQAEQWWAENRARVYEQYNVRMVDRSAISIRSDERSR</sequence>
<dbReference type="InterPro" id="IPR044532">
    <property type="entry name" value="BRX-like"/>
</dbReference>
<dbReference type="AlphaFoldDB" id="A0A427ANW7"/>
<comment type="caution">
    <text evidence="6">The sequence shown here is derived from an EMBL/GenBank/DDBJ whole genome shotgun (WGS) entry which is preliminary data.</text>
</comment>
<feature type="region of interest" description="Disordered" evidence="4">
    <location>
        <begin position="1"/>
        <end position="30"/>
    </location>
</feature>
<accession>A0A427ANW7</accession>
<dbReference type="Pfam" id="PF08381">
    <property type="entry name" value="BRX"/>
    <property type="match status" value="1"/>
</dbReference>
<evidence type="ECO:0000256" key="4">
    <source>
        <dbReference type="SAM" id="MobiDB-lite"/>
    </source>
</evidence>
<evidence type="ECO:0000313" key="6">
    <source>
        <dbReference type="EMBL" id="RRT77910.1"/>
    </source>
</evidence>
<evidence type="ECO:0000313" key="7">
    <source>
        <dbReference type="Proteomes" id="UP000287651"/>
    </source>
</evidence>
<comment type="similarity">
    <text evidence="2">Belongs to the BRX family.</text>
</comment>
<dbReference type="Proteomes" id="UP000287651">
    <property type="component" value="Unassembled WGS sequence"/>
</dbReference>
<proteinExistence type="inferred from homology"/>
<reference evidence="6 7" key="1">
    <citation type="journal article" date="2014" name="Agronomy (Basel)">
        <title>A Draft Genome Sequence for Ensete ventricosum, the Drought-Tolerant Tree Against Hunger.</title>
        <authorList>
            <person name="Harrison J."/>
            <person name="Moore K.A."/>
            <person name="Paszkiewicz K."/>
            <person name="Jones T."/>
            <person name="Grant M."/>
            <person name="Ambacheew D."/>
            <person name="Muzemil S."/>
            <person name="Studholme D.J."/>
        </authorList>
    </citation>
    <scope>NUCLEOTIDE SEQUENCE [LARGE SCALE GENOMIC DNA]</scope>
</reference>
<evidence type="ECO:0000259" key="5">
    <source>
        <dbReference type="PROSITE" id="PS51514"/>
    </source>
</evidence>
<feature type="compositionally biased region" description="Polar residues" evidence="4">
    <location>
        <begin position="19"/>
        <end position="30"/>
    </location>
</feature>
<organism evidence="6 7">
    <name type="scientific">Ensete ventricosum</name>
    <name type="common">Abyssinian banana</name>
    <name type="synonym">Musa ensete</name>
    <dbReference type="NCBI Taxonomy" id="4639"/>
    <lineage>
        <taxon>Eukaryota</taxon>
        <taxon>Viridiplantae</taxon>
        <taxon>Streptophyta</taxon>
        <taxon>Embryophyta</taxon>
        <taxon>Tracheophyta</taxon>
        <taxon>Spermatophyta</taxon>
        <taxon>Magnoliopsida</taxon>
        <taxon>Liliopsida</taxon>
        <taxon>Zingiberales</taxon>
        <taxon>Musaceae</taxon>
        <taxon>Ensete</taxon>
    </lineage>
</organism>
<protein>
    <recommendedName>
        <fullName evidence="5">BRX domain-containing protein</fullName>
    </recommendedName>
</protein>